<dbReference type="PANTHER" id="PTHR30250:SF10">
    <property type="entry name" value="LIPOPOLYSACCHARIDE BIOSYNTHESIS PROTEIN WZXC"/>
    <property type="match status" value="1"/>
</dbReference>
<evidence type="ECO:0000256" key="1">
    <source>
        <dbReference type="ARBA" id="ARBA00004651"/>
    </source>
</evidence>
<evidence type="ECO:0000313" key="8">
    <source>
        <dbReference type="EMBL" id="REK73424.1"/>
    </source>
</evidence>
<dbReference type="Proteomes" id="UP000265581">
    <property type="component" value="Unassembled WGS sequence"/>
</dbReference>
<feature type="transmembrane region" description="Helical" evidence="7">
    <location>
        <begin position="300"/>
        <end position="321"/>
    </location>
</feature>
<gene>
    <name evidence="8" type="ORF">DX116_07715</name>
</gene>
<feature type="transmembrane region" description="Helical" evidence="7">
    <location>
        <begin position="21"/>
        <end position="47"/>
    </location>
</feature>
<dbReference type="InterPro" id="IPR050833">
    <property type="entry name" value="Poly_Biosynth_Transport"/>
</dbReference>
<evidence type="ECO:0000313" key="9">
    <source>
        <dbReference type="Proteomes" id="UP000265581"/>
    </source>
</evidence>
<protein>
    <submittedName>
        <fullName evidence="8">Lipopolysaccharide biosynthesis protein</fullName>
    </submittedName>
</protein>
<accession>A0A371PBV8</accession>
<evidence type="ECO:0000256" key="2">
    <source>
        <dbReference type="ARBA" id="ARBA00007430"/>
    </source>
</evidence>
<keyword evidence="6 7" id="KW-0472">Membrane</keyword>
<comment type="subcellular location">
    <subcellularLocation>
        <location evidence="1">Cell membrane</location>
        <topology evidence="1">Multi-pass membrane protein</topology>
    </subcellularLocation>
</comment>
<dbReference type="PANTHER" id="PTHR30250">
    <property type="entry name" value="PST FAMILY PREDICTED COLANIC ACID TRANSPORTER"/>
    <property type="match status" value="1"/>
</dbReference>
<name>A0A371PBV8_9ACTN</name>
<keyword evidence="5 7" id="KW-1133">Transmembrane helix</keyword>
<dbReference type="OrthoDB" id="3742808at2"/>
<keyword evidence="4 7" id="KW-0812">Transmembrane</keyword>
<feature type="transmembrane region" description="Helical" evidence="7">
    <location>
        <begin position="372"/>
        <end position="391"/>
    </location>
</feature>
<evidence type="ECO:0000256" key="5">
    <source>
        <dbReference type="ARBA" id="ARBA00022989"/>
    </source>
</evidence>
<proteinExistence type="inferred from homology"/>
<feature type="transmembrane region" description="Helical" evidence="7">
    <location>
        <begin position="129"/>
        <end position="150"/>
    </location>
</feature>
<feature type="transmembrane region" description="Helical" evidence="7">
    <location>
        <begin position="397"/>
        <end position="417"/>
    </location>
</feature>
<feature type="transmembrane region" description="Helical" evidence="7">
    <location>
        <begin position="53"/>
        <end position="78"/>
    </location>
</feature>
<dbReference type="AlphaFoldDB" id="A0A371PBV8"/>
<dbReference type="EMBL" id="QUBR01000001">
    <property type="protein sequence ID" value="REK73424.1"/>
    <property type="molecule type" value="Genomic_DNA"/>
</dbReference>
<comment type="caution">
    <text evidence="8">The sequence shown here is derived from an EMBL/GenBank/DDBJ whole genome shotgun (WGS) entry which is preliminary data.</text>
</comment>
<evidence type="ECO:0000256" key="6">
    <source>
        <dbReference type="ARBA" id="ARBA00023136"/>
    </source>
</evidence>
<organism evidence="8 9">
    <name type="scientific">Aeromicrobium endophyticum</name>
    <dbReference type="NCBI Taxonomy" id="2292704"/>
    <lineage>
        <taxon>Bacteria</taxon>
        <taxon>Bacillati</taxon>
        <taxon>Actinomycetota</taxon>
        <taxon>Actinomycetes</taxon>
        <taxon>Propionibacteriales</taxon>
        <taxon>Nocardioidaceae</taxon>
        <taxon>Aeromicrobium</taxon>
    </lineage>
</organism>
<keyword evidence="9" id="KW-1185">Reference proteome</keyword>
<comment type="similarity">
    <text evidence="2">Belongs to the polysaccharide synthase family.</text>
</comment>
<feature type="transmembrane region" description="Helical" evidence="7">
    <location>
        <begin position="99"/>
        <end position="117"/>
    </location>
</feature>
<evidence type="ECO:0000256" key="7">
    <source>
        <dbReference type="SAM" id="Phobius"/>
    </source>
</evidence>
<feature type="transmembrane region" description="Helical" evidence="7">
    <location>
        <begin position="341"/>
        <end position="360"/>
    </location>
</feature>
<feature type="transmembrane region" description="Helical" evidence="7">
    <location>
        <begin position="162"/>
        <end position="184"/>
    </location>
</feature>
<dbReference type="GO" id="GO:0005886">
    <property type="term" value="C:plasma membrane"/>
    <property type="evidence" value="ECO:0007669"/>
    <property type="project" value="UniProtKB-SubCell"/>
</dbReference>
<dbReference type="Pfam" id="PF13440">
    <property type="entry name" value="Polysacc_synt_3"/>
    <property type="match status" value="1"/>
</dbReference>
<evidence type="ECO:0000256" key="4">
    <source>
        <dbReference type="ARBA" id="ARBA00022692"/>
    </source>
</evidence>
<sequence length="429" mass="44722">MTEEVDESAARGRPMRDRFTFLLIVGATFGLQLLTLVTGIVMARLLGVDGRGLIALVIAVALFASQLTLGGSLPAALTKLVAERRTTARDGLAPLARRRGWIVVVPCLVAGALTPVLHDSTGASDAVAAAVVVAVVTFQTIAFQLIAGCLQGEGRLVRMAWVALAPQGMFAIVLVVVASAGWTWSAYDVLAAYVVTGLLSTWFAYLSLLPARGGDEVAIPESQVWSEARANYVGSVRPLDGLGLDRILVGALLGTVSLGLFATALAVSNLCRLVSNAVRVIVLPRVAMHQDDPSAQRAVVRRWVGITVVLAAVIVAVLEIVVEPVIRHAFGREFVAAVDCARWLIVADGLLAVRSVMIAAMQGQGRGGTASWVELALLPVLLVGIVVAAQADSLVGVGVTLAAVGLLSCVALGWCVARGPRTSGRHVSS</sequence>
<evidence type="ECO:0000256" key="3">
    <source>
        <dbReference type="ARBA" id="ARBA00022475"/>
    </source>
</evidence>
<dbReference type="RefSeq" id="WP_119703536.1">
    <property type="nucleotide sequence ID" value="NZ_JBHSOI010000001.1"/>
</dbReference>
<reference evidence="8 9" key="1">
    <citation type="submission" date="2018-08" db="EMBL/GenBank/DDBJ databases">
        <title>Aeromicrobium sp. M2KJ-4, whole genome shotgun sequence.</title>
        <authorList>
            <person name="Tuo L."/>
        </authorList>
    </citation>
    <scope>NUCLEOTIDE SEQUENCE [LARGE SCALE GENOMIC DNA]</scope>
    <source>
        <strain evidence="8 9">M2KJ-4</strain>
    </source>
</reference>
<feature type="transmembrane region" description="Helical" evidence="7">
    <location>
        <begin position="247"/>
        <end position="267"/>
    </location>
</feature>
<keyword evidence="3" id="KW-1003">Cell membrane</keyword>